<protein>
    <submittedName>
        <fullName evidence="1">Uncharacterized protein</fullName>
    </submittedName>
</protein>
<reference evidence="1" key="1">
    <citation type="submission" date="2023-11" db="EMBL/GenBank/DDBJ databases">
        <title>Genome assemblies of two species of porcelain crab, Petrolisthes cinctipes and Petrolisthes manimaculis (Anomura: Porcellanidae).</title>
        <authorList>
            <person name="Angst P."/>
        </authorList>
    </citation>
    <scope>NUCLEOTIDE SEQUENCE</scope>
    <source>
        <strain evidence="1">PB745_02</strain>
        <tissue evidence="1">Gill</tissue>
    </source>
</reference>
<keyword evidence="2" id="KW-1185">Reference proteome</keyword>
<proteinExistence type="predicted"/>
<dbReference type="EMBL" id="JAWZYT010000168">
    <property type="protein sequence ID" value="KAK4327142.1"/>
    <property type="molecule type" value="Genomic_DNA"/>
</dbReference>
<organism evidence="1 2">
    <name type="scientific">Petrolisthes manimaculis</name>
    <dbReference type="NCBI Taxonomy" id="1843537"/>
    <lineage>
        <taxon>Eukaryota</taxon>
        <taxon>Metazoa</taxon>
        <taxon>Ecdysozoa</taxon>
        <taxon>Arthropoda</taxon>
        <taxon>Crustacea</taxon>
        <taxon>Multicrustacea</taxon>
        <taxon>Malacostraca</taxon>
        <taxon>Eumalacostraca</taxon>
        <taxon>Eucarida</taxon>
        <taxon>Decapoda</taxon>
        <taxon>Pleocyemata</taxon>
        <taxon>Anomura</taxon>
        <taxon>Galatheoidea</taxon>
        <taxon>Porcellanidae</taxon>
        <taxon>Petrolisthes</taxon>
    </lineage>
</organism>
<evidence type="ECO:0000313" key="1">
    <source>
        <dbReference type="EMBL" id="KAK4327142.1"/>
    </source>
</evidence>
<sequence length="67" mass="7605">MSLVRVDDCRSGVMLSLGRDAQSRAGPVEYWHIVPSLKPPVLLVVPPPCYEVDYLVQQPHKSEERLF</sequence>
<dbReference type="Proteomes" id="UP001292094">
    <property type="component" value="Unassembled WGS sequence"/>
</dbReference>
<evidence type="ECO:0000313" key="2">
    <source>
        <dbReference type="Proteomes" id="UP001292094"/>
    </source>
</evidence>
<name>A0AAE1QKL9_9EUCA</name>
<comment type="caution">
    <text evidence="1">The sequence shown here is derived from an EMBL/GenBank/DDBJ whole genome shotgun (WGS) entry which is preliminary data.</text>
</comment>
<accession>A0AAE1QKL9</accession>
<gene>
    <name evidence="1" type="ORF">Pmani_002371</name>
</gene>
<dbReference type="AlphaFoldDB" id="A0AAE1QKL9"/>